<dbReference type="EMBL" id="JAUHHC010000005">
    <property type="protein sequence ID" value="MDN3922447.1"/>
    <property type="molecule type" value="Genomic_DNA"/>
</dbReference>
<dbReference type="RefSeq" id="WP_290360750.1">
    <property type="nucleotide sequence ID" value="NZ_JAUHHC010000005.1"/>
</dbReference>
<dbReference type="Gene3D" id="3.40.50.150">
    <property type="entry name" value="Vaccinia Virus protein VP39"/>
    <property type="match status" value="1"/>
</dbReference>
<dbReference type="GO" id="GO:0032259">
    <property type="term" value="P:methylation"/>
    <property type="evidence" value="ECO:0007669"/>
    <property type="project" value="UniProtKB-KW"/>
</dbReference>
<feature type="domain" description="Methyltransferase" evidence="1">
    <location>
        <begin position="78"/>
        <end position="175"/>
    </location>
</feature>
<protein>
    <submittedName>
        <fullName evidence="2">Rhodoquinone biosynthesis methyltransferase RquA</fullName>
    </submittedName>
</protein>
<organism evidence="2 3">
    <name type="scientific">Roseateles violae</name>
    <dbReference type="NCBI Taxonomy" id="3058042"/>
    <lineage>
        <taxon>Bacteria</taxon>
        <taxon>Pseudomonadati</taxon>
        <taxon>Pseudomonadota</taxon>
        <taxon>Betaproteobacteria</taxon>
        <taxon>Burkholderiales</taxon>
        <taxon>Sphaerotilaceae</taxon>
        <taxon>Roseateles</taxon>
    </lineage>
</organism>
<dbReference type="SUPFAM" id="SSF53335">
    <property type="entry name" value="S-adenosyl-L-methionine-dependent methyltransferases"/>
    <property type="match status" value="1"/>
</dbReference>
<dbReference type="NCBIfam" id="NF038261">
    <property type="entry name" value="rhodoquin_RquA"/>
    <property type="match status" value="1"/>
</dbReference>
<dbReference type="GO" id="GO:0008168">
    <property type="term" value="F:methyltransferase activity"/>
    <property type="evidence" value="ECO:0007669"/>
    <property type="project" value="UniProtKB-KW"/>
</dbReference>
<dbReference type="Proteomes" id="UP001228044">
    <property type="component" value="Unassembled WGS sequence"/>
</dbReference>
<name>A0ABT8DW46_9BURK</name>
<dbReference type="CDD" id="cd02440">
    <property type="entry name" value="AdoMet_MTases"/>
    <property type="match status" value="1"/>
</dbReference>
<dbReference type="InterPro" id="IPR029063">
    <property type="entry name" value="SAM-dependent_MTases_sf"/>
</dbReference>
<reference evidence="2 3" key="1">
    <citation type="submission" date="2023-06" db="EMBL/GenBank/DDBJ databases">
        <title>Pelomonas sp. PFR6 16S ribosomal RNA gene Genome sequencing and assembly.</title>
        <authorList>
            <person name="Woo H."/>
        </authorList>
    </citation>
    <scope>NUCLEOTIDE SEQUENCE [LARGE SCALE GENOMIC DNA]</scope>
    <source>
        <strain evidence="2 3">PFR6</strain>
    </source>
</reference>
<keyword evidence="2" id="KW-0489">Methyltransferase</keyword>
<keyword evidence="2" id="KW-0808">Transferase</keyword>
<comment type="caution">
    <text evidence="2">The sequence shown here is derived from an EMBL/GenBank/DDBJ whole genome shotgun (WGS) entry which is preliminary data.</text>
</comment>
<dbReference type="InterPro" id="IPR041698">
    <property type="entry name" value="Methyltransf_25"/>
</dbReference>
<gene>
    <name evidence="2" type="primary">rquA</name>
    <name evidence="2" type="ORF">QWJ38_19320</name>
</gene>
<evidence type="ECO:0000313" key="3">
    <source>
        <dbReference type="Proteomes" id="UP001228044"/>
    </source>
</evidence>
<sequence>MATLQSSGSEASIDLTLARAAAVPPYLQQAYWWAYVHPNAVRVFERDWLVNAILWGNYGRLCDAALTALGEPLQGRNLQIACVYGNLTERLRARLAPDAGLDVVDVLPVQLSNLARKLGAPDPRVRLRLGDASAMTGIADASYERVLLFFLLHEMPEATRRATLAEALRVLRPGGRLVIVDYHRPPPWHPLRLPMRAVFHRLEPYAIDLWRQEIAAFMPADAAIAAIEKQTYFGGLYQRLVITR</sequence>
<evidence type="ECO:0000313" key="2">
    <source>
        <dbReference type="EMBL" id="MDN3922447.1"/>
    </source>
</evidence>
<proteinExistence type="predicted"/>
<evidence type="ECO:0000259" key="1">
    <source>
        <dbReference type="Pfam" id="PF13649"/>
    </source>
</evidence>
<keyword evidence="3" id="KW-1185">Reference proteome</keyword>
<accession>A0ABT8DW46</accession>
<dbReference type="Pfam" id="PF13649">
    <property type="entry name" value="Methyltransf_25"/>
    <property type="match status" value="1"/>
</dbReference>